<sequence>VDQYLDKLSKVMFLKENMSQKSCWLSIFYSLCIQCHVRKVIVKLAKTGLDDYNFKQYLHLALRLFIAASSAYDPLL</sequence>
<dbReference type="HOGENOM" id="CLU_2661272_0_0_1"/>
<dbReference type="EMBL" id="KN832874">
    <property type="protein sequence ID" value="KIN03151.1"/>
    <property type="molecule type" value="Genomic_DNA"/>
</dbReference>
<name>A0A0C3H4S6_OIDMZ</name>
<protein>
    <submittedName>
        <fullName evidence="1">Uncharacterized protein</fullName>
    </submittedName>
</protein>
<feature type="non-terminal residue" evidence="1">
    <location>
        <position position="1"/>
    </location>
</feature>
<dbReference type="OrthoDB" id="3502879at2759"/>
<dbReference type="AlphaFoldDB" id="A0A0C3H4S6"/>
<keyword evidence="2" id="KW-1185">Reference proteome</keyword>
<reference evidence="2" key="2">
    <citation type="submission" date="2015-01" db="EMBL/GenBank/DDBJ databases">
        <title>Evolutionary Origins and Diversification of the Mycorrhizal Mutualists.</title>
        <authorList>
            <consortium name="DOE Joint Genome Institute"/>
            <consortium name="Mycorrhizal Genomics Consortium"/>
            <person name="Kohler A."/>
            <person name="Kuo A."/>
            <person name="Nagy L.G."/>
            <person name="Floudas D."/>
            <person name="Copeland A."/>
            <person name="Barry K.W."/>
            <person name="Cichocki N."/>
            <person name="Veneault-Fourrey C."/>
            <person name="LaButti K."/>
            <person name="Lindquist E.A."/>
            <person name="Lipzen A."/>
            <person name="Lundell T."/>
            <person name="Morin E."/>
            <person name="Murat C."/>
            <person name="Riley R."/>
            <person name="Ohm R."/>
            <person name="Sun H."/>
            <person name="Tunlid A."/>
            <person name="Henrissat B."/>
            <person name="Grigoriev I.V."/>
            <person name="Hibbett D.S."/>
            <person name="Martin F."/>
        </authorList>
    </citation>
    <scope>NUCLEOTIDE SEQUENCE [LARGE SCALE GENOMIC DNA]</scope>
    <source>
        <strain evidence="2">Zn</strain>
    </source>
</reference>
<organism evidence="1 2">
    <name type="scientific">Oidiodendron maius (strain Zn)</name>
    <dbReference type="NCBI Taxonomy" id="913774"/>
    <lineage>
        <taxon>Eukaryota</taxon>
        <taxon>Fungi</taxon>
        <taxon>Dikarya</taxon>
        <taxon>Ascomycota</taxon>
        <taxon>Pezizomycotina</taxon>
        <taxon>Leotiomycetes</taxon>
        <taxon>Leotiomycetes incertae sedis</taxon>
        <taxon>Myxotrichaceae</taxon>
        <taxon>Oidiodendron</taxon>
    </lineage>
</organism>
<evidence type="ECO:0000313" key="2">
    <source>
        <dbReference type="Proteomes" id="UP000054321"/>
    </source>
</evidence>
<evidence type="ECO:0000313" key="1">
    <source>
        <dbReference type="EMBL" id="KIN03151.1"/>
    </source>
</evidence>
<dbReference type="Proteomes" id="UP000054321">
    <property type="component" value="Unassembled WGS sequence"/>
</dbReference>
<gene>
    <name evidence="1" type="ORF">OIDMADRAFT_95918</name>
</gene>
<dbReference type="STRING" id="913774.A0A0C3H4S6"/>
<dbReference type="InParanoid" id="A0A0C3H4S6"/>
<accession>A0A0C3H4S6</accession>
<proteinExistence type="predicted"/>
<reference evidence="1 2" key="1">
    <citation type="submission" date="2014-04" db="EMBL/GenBank/DDBJ databases">
        <authorList>
            <consortium name="DOE Joint Genome Institute"/>
            <person name="Kuo A."/>
            <person name="Martino E."/>
            <person name="Perotto S."/>
            <person name="Kohler A."/>
            <person name="Nagy L.G."/>
            <person name="Floudas D."/>
            <person name="Copeland A."/>
            <person name="Barry K.W."/>
            <person name="Cichocki N."/>
            <person name="Veneault-Fourrey C."/>
            <person name="LaButti K."/>
            <person name="Lindquist E.A."/>
            <person name="Lipzen A."/>
            <person name="Lundell T."/>
            <person name="Morin E."/>
            <person name="Murat C."/>
            <person name="Sun H."/>
            <person name="Tunlid A."/>
            <person name="Henrissat B."/>
            <person name="Grigoriev I.V."/>
            <person name="Hibbett D.S."/>
            <person name="Martin F."/>
            <person name="Nordberg H.P."/>
            <person name="Cantor M.N."/>
            <person name="Hua S.X."/>
        </authorList>
    </citation>
    <scope>NUCLEOTIDE SEQUENCE [LARGE SCALE GENOMIC DNA]</scope>
    <source>
        <strain evidence="1 2">Zn</strain>
    </source>
</reference>
<feature type="non-terminal residue" evidence="1">
    <location>
        <position position="76"/>
    </location>
</feature>